<evidence type="ECO:0000313" key="2">
    <source>
        <dbReference type="EMBL" id="KAF2894787.1"/>
    </source>
</evidence>
<sequence length="201" mass="22824">MKTDILFNYFKKTLISAFGAARPVLLVIVSTLMLNASSSGDLIRIYSDEDCNPEMYVENNADRQQEVAPGRWILVKYCTKQKVKHFDGQVTKTTDEGLAPKPQLQHGSEDKRSVTGQGTSEASPRRASPYYISIKLKTNVINRSREEKPKAVPYPNNLIPVKERHPTRWSTSTKRRQNVIELQRSLPIRRPSQEGCPKPTL</sequence>
<proteinExistence type="predicted"/>
<dbReference type="Proteomes" id="UP000801492">
    <property type="component" value="Unassembled WGS sequence"/>
</dbReference>
<comment type="caution">
    <text evidence="2">The sequence shown here is derived from an EMBL/GenBank/DDBJ whole genome shotgun (WGS) entry which is preliminary data.</text>
</comment>
<evidence type="ECO:0000256" key="1">
    <source>
        <dbReference type="SAM" id="MobiDB-lite"/>
    </source>
</evidence>
<accession>A0A8K0D277</accession>
<evidence type="ECO:0000313" key="3">
    <source>
        <dbReference type="Proteomes" id="UP000801492"/>
    </source>
</evidence>
<keyword evidence="3" id="KW-1185">Reference proteome</keyword>
<gene>
    <name evidence="2" type="ORF">ILUMI_11388</name>
</gene>
<reference evidence="2" key="1">
    <citation type="submission" date="2019-08" db="EMBL/GenBank/DDBJ databases">
        <title>The genome of the North American firefly Photinus pyralis.</title>
        <authorList>
            <consortium name="Photinus pyralis genome working group"/>
            <person name="Fallon T.R."/>
            <person name="Sander Lower S.E."/>
            <person name="Weng J.-K."/>
        </authorList>
    </citation>
    <scope>NUCLEOTIDE SEQUENCE</scope>
    <source>
        <strain evidence="2">TRF0915ILg1</strain>
        <tissue evidence="2">Whole body</tissue>
    </source>
</reference>
<name>A0A8K0D277_IGNLU</name>
<feature type="region of interest" description="Disordered" evidence="1">
    <location>
        <begin position="91"/>
        <end position="127"/>
    </location>
</feature>
<dbReference type="AlphaFoldDB" id="A0A8K0D277"/>
<dbReference type="EMBL" id="VTPC01006637">
    <property type="protein sequence ID" value="KAF2894787.1"/>
    <property type="molecule type" value="Genomic_DNA"/>
</dbReference>
<protein>
    <submittedName>
        <fullName evidence="2">Uncharacterized protein</fullName>
    </submittedName>
</protein>
<dbReference type="OrthoDB" id="6774632at2759"/>
<organism evidence="2 3">
    <name type="scientific">Ignelater luminosus</name>
    <name type="common">Cucubano</name>
    <name type="synonym">Pyrophorus luminosus</name>
    <dbReference type="NCBI Taxonomy" id="2038154"/>
    <lineage>
        <taxon>Eukaryota</taxon>
        <taxon>Metazoa</taxon>
        <taxon>Ecdysozoa</taxon>
        <taxon>Arthropoda</taxon>
        <taxon>Hexapoda</taxon>
        <taxon>Insecta</taxon>
        <taxon>Pterygota</taxon>
        <taxon>Neoptera</taxon>
        <taxon>Endopterygota</taxon>
        <taxon>Coleoptera</taxon>
        <taxon>Polyphaga</taxon>
        <taxon>Elateriformia</taxon>
        <taxon>Elateroidea</taxon>
        <taxon>Elateridae</taxon>
        <taxon>Agrypninae</taxon>
        <taxon>Pyrophorini</taxon>
        <taxon>Ignelater</taxon>
    </lineage>
</organism>